<dbReference type="EMBL" id="JBHSQV010000002">
    <property type="protein sequence ID" value="MFC5984949.1"/>
    <property type="molecule type" value="Genomic_DNA"/>
</dbReference>
<dbReference type="PANTHER" id="PTHR35335">
    <property type="entry name" value="UPF0716 PROTEIN FXSA"/>
    <property type="match status" value="1"/>
</dbReference>
<reference evidence="3" key="1">
    <citation type="journal article" date="2019" name="Int. J. Syst. Evol. Microbiol.">
        <title>The Global Catalogue of Microorganisms (GCM) 10K type strain sequencing project: providing services to taxonomists for standard genome sequencing and annotation.</title>
        <authorList>
            <consortium name="The Broad Institute Genomics Platform"/>
            <consortium name="The Broad Institute Genome Sequencing Center for Infectious Disease"/>
            <person name="Wu L."/>
            <person name="Ma J."/>
        </authorList>
    </citation>
    <scope>NUCLEOTIDE SEQUENCE [LARGE SCALE GENOMIC DNA]</scope>
    <source>
        <strain evidence="3">CCM 8749</strain>
    </source>
</reference>
<dbReference type="NCBIfam" id="NF008528">
    <property type="entry name" value="PRK11463.1-2"/>
    <property type="match status" value="1"/>
</dbReference>
<keyword evidence="1" id="KW-1133">Transmembrane helix</keyword>
<feature type="transmembrane region" description="Helical" evidence="1">
    <location>
        <begin position="33"/>
        <end position="51"/>
    </location>
</feature>
<keyword evidence="3" id="KW-1185">Reference proteome</keyword>
<organism evidence="2 3">
    <name type="scientific">Marinicrinis lubricantis</name>
    <dbReference type="NCBI Taxonomy" id="2086470"/>
    <lineage>
        <taxon>Bacteria</taxon>
        <taxon>Bacillati</taxon>
        <taxon>Bacillota</taxon>
        <taxon>Bacilli</taxon>
        <taxon>Bacillales</taxon>
        <taxon>Paenibacillaceae</taxon>
    </lineage>
</organism>
<dbReference type="Proteomes" id="UP001596250">
    <property type="component" value="Unassembled WGS sequence"/>
</dbReference>
<dbReference type="RefSeq" id="WP_379891326.1">
    <property type="nucleotide sequence ID" value="NZ_CBCSCT010000008.1"/>
</dbReference>
<keyword evidence="1" id="KW-0472">Membrane</keyword>
<dbReference type="Pfam" id="PF04186">
    <property type="entry name" value="FxsA"/>
    <property type="match status" value="1"/>
</dbReference>
<dbReference type="InterPro" id="IPR007313">
    <property type="entry name" value="FxsA"/>
</dbReference>
<feature type="transmembrane region" description="Helical" evidence="1">
    <location>
        <begin position="72"/>
        <end position="91"/>
    </location>
</feature>
<comment type="caution">
    <text evidence="2">The sequence shown here is derived from an EMBL/GenBank/DDBJ whole genome shotgun (WGS) entry which is preliminary data.</text>
</comment>
<evidence type="ECO:0000256" key="1">
    <source>
        <dbReference type="SAM" id="Phobius"/>
    </source>
</evidence>
<dbReference type="PANTHER" id="PTHR35335:SF1">
    <property type="entry name" value="UPF0716 PROTEIN FXSA"/>
    <property type="match status" value="1"/>
</dbReference>
<keyword evidence="1" id="KW-0812">Transmembrane</keyword>
<evidence type="ECO:0000313" key="3">
    <source>
        <dbReference type="Proteomes" id="UP001596250"/>
    </source>
</evidence>
<protein>
    <submittedName>
        <fullName evidence="2">FxsA family protein</fullName>
    </submittedName>
</protein>
<sequence length="132" mass="14475">MFKFIVPILIIVPAVEILGFLTIGSWIGALPTFLLVLATGFLGAFLAKSQAEKVWKDAAAQFSSGKIPGKSILDGICIFTGGLLLLTPGFFTDAIGLLLLLPGSRMFFRLLLLQWIRKGIEKGNIRFFGRFR</sequence>
<proteinExistence type="predicted"/>
<feature type="transmembrane region" description="Helical" evidence="1">
    <location>
        <begin position="7"/>
        <end position="27"/>
    </location>
</feature>
<evidence type="ECO:0000313" key="2">
    <source>
        <dbReference type="EMBL" id="MFC5984949.1"/>
    </source>
</evidence>
<gene>
    <name evidence="2" type="ORF">ACFPXP_00310</name>
</gene>
<name>A0ABW1IHS0_9BACL</name>
<accession>A0ABW1IHS0</accession>